<feature type="compositionally biased region" description="Acidic residues" evidence="1">
    <location>
        <begin position="53"/>
        <end position="75"/>
    </location>
</feature>
<gene>
    <name evidence="2" type="ORF">PMG11_10815</name>
</gene>
<evidence type="ECO:0000256" key="1">
    <source>
        <dbReference type="SAM" id="MobiDB-lite"/>
    </source>
</evidence>
<evidence type="ECO:0000313" key="3">
    <source>
        <dbReference type="Proteomes" id="UP000042958"/>
    </source>
</evidence>
<dbReference type="EMBL" id="CDHK01000015">
    <property type="protein sequence ID" value="CEJ62313.1"/>
    <property type="molecule type" value="Genomic_DNA"/>
</dbReference>
<dbReference type="AlphaFoldDB" id="A0A0F7U0A3"/>
<feature type="region of interest" description="Disordered" evidence="1">
    <location>
        <begin position="46"/>
        <end position="85"/>
    </location>
</feature>
<organism evidence="2 3">
    <name type="scientific">Penicillium brasilianum</name>
    <dbReference type="NCBI Taxonomy" id="104259"/>
    <lineage>
        <taxon>Eukaryota</taxon>
        <taxon>Fungi</taxon>
        <taxon>Dikarya</taxon>
        <taxon>Ascomycota</taxon>
        <taxon>Pezizomycotina</taxon>
        <taxon>Eurotiomycetes</taxon>
        <taxon>Eurotiomycetidae</taxon>
        <taxon>Eurotiales</taxon>
        <taxon>Aspergillaceae</taxon>
        <taxon>Penicillium</taxon>
    </lineage>
</organism>
<reference evidence="3" key="1">
    <citation type="journal article" date="2015" name="Genome Announc.">
        <title>Draft genome sequence of the fungus Penicillium brasilianum MG11.</title>
        <authorList>
            <person name="Horn F."/>
            <person name="Linde J."/>
            <person name="Mattern D.J."/>
            <person name="Walther G."/>
            <person name="Guthke R."/>
            <person name="Brakhage A.A."/>
            <person name="Valiante V."/>
        </authorList>
    </citation>
    <scope>NUCLEOTIDE SEQUENCE [LARGE SCALE GENOMIC DNA]</scope>
    <source>
        <strain evidence="3">MG11</strain>
    </source>
</reference>
<dbReference type="OrthoDB" id="10452959at2759"/>
<protein>
    <submittedName>
        <fullName evidence="2">Uncharacterized protein</fullName>
    </submittedName>
</protein>
<proteinExistence type="predicted"/>
<accession>A0A0F7U0A3</accession>
<keyword evidence="3" id="KW-1185">Reference proteome</keyword>
<evidence type="ECO:0000313" key="2">
    <source>
        <dbReference type="EMBL" id="CEJ62313.1"/>
    </source>
</evidence>
<name>A0A0F7U0A3_PENBI</name>
<dbReference type="Proteomes" id="UP000042958">
    <property type="component" value="Unassembled WGS sequence"/>
</dbReference>
<sequence>MAQSQVIKAFRSSNMDNSIDNEFHELVLEQHNVVSDQWETEWEDFEQTWSPYDDSEGDEEPEEDDDFYTEGDSDSGIDSWHEADGYYSDDDGCMQDHIEYVHFGKGMEFNGEQWIWENDDDLSSEMSG</sequence>